<reference evidence="2 3" key="1">
    <citation type="submission" date="2020-02" db="EMBL/GenBank/DDBJ databases">
        <title>Comparative genome analysis reveals the metabolism and evolution of the thermophilic archaeal genus Metallosphaera.</title>
        <authorList>
            <person name="Jiang C."/>
        </authorList>
    </citation>
    <scope>NUCLEOTIDE SEQUENCE [LARGE SCALE GENOMIC DNA]</scope>
    <source>
        <strain evidence="2 3">Ric-A</strain>
    </source>
</reference>
<proteinExistence type="predicted"/>
<dbReference type="EMBL" id="CP049074">
    <property type="protein sequence ID" value="QKQ99200.1"/>
    <property type="molecule type" value="Genomic_DNA"/>
</dbReference>
<dbReference type="InterPro" id="IPR004843">
    <property type="entry name" value="Calcineurin-like_PHP"/>
</dbReference>
<evidence type="ECO:0000313" key="3">
    <source>
        <dbReference type="Proteomes" id="UP000509301"/>
    </source>
</evidence>
<accession>A0A6N0NVN3</accession>
<organism evidence="2 3">
    <name type="scientific">Metallosphaera tengchongensis</name>
    <dbReference type="NCBI Taxonomy" id="1532350"/>
    <lineage>
        <taxon>Archaea</taxon>
        <taxon>Thermoproteota</taxon>
        <taxon>Thermoprotei</taxon>
        <taxon>Sulfolobales</taxon>
        <taxon>Sulfolobaceae</taxon>
        <taxon>Metallosphaera</taxon>
    </lineage>
</organism>
<gene>
    <name evidence="2" type="ORF">GWK48_01225</name>
</gene>
<dbReference type="Pfam" id="PF00149">
    <property type="entry name" value="Metallophos"/>
    <property type="match status" value="1"/>
</dbReference>
<dbReference type="GeneID" id="55640525"/>
<dbReference type="RefSeq" id="WP_174628864.1">
    <property type="nucleotide sequence ID" value="NZ_CP049074.1"/>
</dbReference>
<dbReference type="PANTHER" id="PTHR31302">
    <property type="entry name" value="TRANSMEMBRANE PROTEIN WITH METALLOPHOSPHOESTERASE DOMAIN-RELATED"/>
    <property type="match status" value="1"/>
</dbReference>
<dbReference type="Gene3D" id="3.60.21.10">
    <property type="match status" value="1"/>
</dbReference>
<evidence type="ECO:0000259" key="1">
    <source>
        <dbReference type="Pfam" id="PF00149"/>
    </source>
</evidence>
<dbReference type="InterPro" id="IPR029052">
    <property type="entry name" value="Metallo-depent_PP-like"/>
</dbReference>
<evidence type="ECO:0000313" key="2">
    <source>
        <dbReference type="EMBL" id="QKQ99200.1"/>
    </source>
</evidence>
<feature type="domain" description="Calcineurin-like phosphoesterase" evidence="1">
    <location>
        <begin position="3"/>
        <end position="189"/>
    </location>
</feature>
<dbReference type="InterPro" id="IPR051158">
    <property type="entry name" value="Metallophosphoesterase_sf"/>
</dbReference>
<dbReference type="AlphaFoldDB" id="A0A6N0NVN3"/>
<dbReference type="Proteomes" id="UP000509301">
    <property type="component" value="Chromosome"/>
</dbReference>
<keyword evidence="3" id="KW-1185">Reference proteome</keyword>
<dbReference type="GO" id="GO:0016787">
    <property type="term" value="F:hydrolase activity"/>
    <property type="evidence" value="ECO:0007669"/>
    <property type="project" value="InterPro"/>
</dbReference>
<dbReference type="KEGG" id="mten:GWK48_01225"/>
<dbReference type="CDD" id="cd00838">
    <property type="entry name" value="MPP_superfamily"/>
    <property type="match status" value="1"/>
</dbReference>
<name>A0A6N0NVN3_9CREN</name>
<protein>
    <submittedName>
        <fullName evidence="2">Metallophosphoesterase</fullName>
    </submittedName>
</protein>
<sequence length="218" mass="25296">MIFGAVSDIHSPRFLNQFFNSLRYSTNFPLIVLAGDLVDRGKVLHFDPVYRALKTSKVVAVFGNEDFREVRDEFRRLYPNVIWLEDSSITLELDVVKIYLVGSEGIISKPTRWQREIGINEEFYLKRKERVEKLLCDKKGDITILITHYSSTFETLYGEKRWAYLELGYPLIEELECKPNIAIHGHAHKSLLHKARIGETEVYNVALPATHEITKIKI</sequence>
<dbReference type="SUPFAM" id="SSF56300">
    <property type="entry name" value="Metallo-dependent phosphatases"/>
    <property type="match status" value="1"/>
</dbReference>
<dbReference type="OrthoDB" id="15074at2157"/>
<dbReference type="PANTHER" id="PTHR31302:SF0">
    <property type="entry name" value="TRANSMEMBRANE PROTEIN WITH METALLOPHOSPHOESTERASE DOMAIN"/>
    <property type="match status" value="1"/>
</dbReference>